<keyword evidence="3" id="KW-0804">Transcription</keyword>
<feature type="domain" description="HTH arsR-type" evidence="4">
    <location>
        <begin position="1"/>
        <end position="96"/>
    </location>
</feature>
<keyword evidence="2" id="KW-0238">DNA-binding</keyword>
<evidence type="ECO:0000259" key="4">
    <source>
        <dbReference type="PROSITE" id="PS50987"/>
    </source>
</evidence>
<dbReference type="EMBL" id="CP001101">
    <property type="protein sequence ID" value="ACE03528.1"/>
    <property type="molecule type" value="Genomic_DNA"/>
</dbReference>
<dbReference type="GO" id="GO:0003700">
    <property type="term" value="F:DNA-binding transcription factor activity"/>
    <property type="evidence" value="ECO:0007669"/>
    <property type="project" value="InterPro"/>
</dbReference>
<accession>B3EMQ0</accession>
<dbReference type="CDD" id="cd00090">
    <property type="entry name" value="HTH_ARSR"/>
    <property type="match status" value="1"/>
</dbReference>
<evidence type="ECO:0000256" key="2">
    <source>
        <dbReference type="ARBA" id="ARBA00023125"/>
    </source>
</evidence>
<protein>
    <submittedName>
        <fullName evidence="5">Transcriptional regulator, ArsR family</fullName>
    </submittedName>
</protein>
<dbReference type="InterPro" id="IPR011991">
    <property type="entry name" value="ArsR-like_HTH"/>
</dbReference>
<keyword evidence="1" id="KW-0805">Transcription regulation</keyword>
<dbReference type="OrthoDB" id="9802016at2"/>
<dbReference type="AlphaFoldDB" id="B3EMQ0"/>
<dbReference type="InterPro" id="IPR001845">
    <property type="entry name" value="HTH_ArsR_DNA-bd_dom"/>
</dbReference>
<dbReference type="PRINTS" id="PR00778">
    <property type="entry name" value="HTHARSR"/>
</dbReference>
<dbReference type="STRING" id="331678.Cphamn1_0567"/>
<evidence type="ECO:0000313" key="5">
    <source>
        <dbReference type="EMBL" id="ACE03528.1"/>
    </source>
</evidence>
<dbReference type="Pfam" id="PF01022">
    <property type="entry name" value="HTH_5"/>
    <property type="match status" value="1"/>
</dbReference>
<dbReference type="PROSITE" id="PS50987">
    <property type="entry name" value="HTH_ARSR_2"/>
    <property type="match status" value="1"/>
</dbReference>
<dbReference type="InterPro" id="IPR036390">
    <property type="entry name" value="WH_DNA-bd_sf"/>
</dbReference>
<organism evidence="5">
    <name type="scientific">Chlorobium phaeobacteroides (strain BS1)</name>
    <dbReference type="NCBI Taxonomy" id="331678"/>
    <lineage>
        <taxon>Bacteria</taxon>
        <taxon>Pseudomonadati</taxon>
        <taxon>Chlorobiota</taxon>
        <taxon>Chlorobiia</taxon>
        <taxon>Chlorobiales</taxon>
        <taxon>Chlorobiaceae</taxon>
        <taxon>Chlorobium/Pelodictyon group</taxon>
        <taxon>Chlorobium</taxon>
    </lineage>
</organism>
<dbReference type="InterPro" id="IPR036388">
    <property type="entry name" value="WH-like_DNA-bd_sf"/>
</dbReference>
<dbReference type="InterPro" id="IPR051081">
    <property type="entry name" value="HTH_MetalResp_TranReg"/>
</dbReference>
<gene>
    <name evidence="5" type="ordered locus">Cphamn1_0567</name>
</gene>
<proteinExistence type="predicted"/>
<dbReference type="KEGG" id="cpb:Cphamn1_0567"/>
<name>B3EMQ0_CHLPB</name>
<sequence length="126" mass="14296">MDTLTALFKALSDRNRLRIVSALLKHDELCACQLTELIHVTGATASRHMGVLISSGLVDSRKDGRWVYYRIRREQADFGVLINWIESQLSHDPGIEHDAKTLDDITSCEPEDLCRKQRGDECCPKK</sequence>
<dbReference type="PANTHER" id="PTHR33154:SF18">
    <property type="entry name" value="ARSENICAL RESISTANCE OPERON REPRESSOR"/>
    <property type="match status" value="1"/>
</dbReference>
<dbReference type="SMART" id="SM00418">
    <property type="entry name" value="HTH_ARSR"/>
    <property type="match status" value="1"/>
</dbReference>
<dbReference type="HOGENOM" id="CLU_097806_3_1_10"/>
<dbReference type="Gene3D" id="1.10.10.10">
    <property type="entry name" value="Winged helix-like DNA-binding domain superfamily/Winged helix DNA-binding domain"/>
    <property type="match status" value="1"/>
</dbReference>
<evidence type="ECO:0000256" key="3">
    <source>
        <dbReference type="ARBA" id="ARBA00023163"/>
    </source>
</evidence>
<reference evidence="5" key="1">
    <citation type="submission" date="2008-06" db="EMBL/GenBank/DDBJ databases">
        <title>Complete sequence of Chlorobium phaeobacteroides BS1.</title>
        <authorList>
            <consortium name="US DOE Joint Genome Institute"/>
            <person name="Lucas S."/>
            <person name="Copeland A."/>
            <person name="Lapidus A."/>
            <person name="Glavina del Rio T."/>
            <person name="Dalin E."/>
            <person name="Tice H."/>
            <person name="Bruce D."/>
            <person name="Goodwin L."/>
            <person name="Pitluck S."/>
            <person name="Schmutz J."/>
            <person name="Larimer F."/>
            <person name="Land M."/>
            <person name="Hauser L."/>
            <person name="Kyrpides N."/>
            <person name="Ovchinnikova G."/>
            <person name="Li T."/>
            <person name="Liu Z."/>
            <person name="Zhao F."/>
            <person name="Overmann J."/>
            <person name="Bryant D.A."/>
            <person name="Richardson P."/>
        </authorList>
    </citation>
    <scope>NUCLEOTIDE SEQUENCE [LARGE SCALE GENOMIC DNA]</scope>
    <source>
        <strain evidence="5">BS1</strain>
    </source>
</reference>
<dbReference type="GO" id="GO:0003677">
    <property type="term" value="F:DNA binding"/>
    <property type="evidence" value="ECO:0007669"/>
    <property type="project" value="UniProtKB-KW"/>
</dbReference>
<dbReference type="SUPFAM" id="SSF46785">
    <property type="entry name" value="Winged helix' DNA-binding domain"/>
    <property type="match status" value="1"/>
</dbReference>
<dbReference type="NCBIfam" id="NF033788">
    <property type="entry name" value="HTH_metalloreg"/>
    <property type="match status" value="1"/>
</dbReference>
<dbReference type="PANTHER" id="PTHR33154">
    <property type="entry name" value="TRANSCRIPTIONAL REGULATOR, ARSR FAMILY"/>
    <property type="match status" value="1"/>
</dbReference>
<evidence type="ECO:0000256" key="1">
    <source>
        <dbReference type="ARBA" id="ARBA00023015"/>
    </source>
</evidence>
<dbReference type="eggNOG" id="COG0640">
    <property type="taxonomic scope" value="Bacteria"/>
</dbReference>